<dbReference type="Proteomes" id="UP001054945">
    <property type="component" value="Unassembled WGS sequence"/>
</dbReference>
<evidence type="ECO:0000313" key="2">
    <source>
        <dbReference type="EMBL" id="GIZ03286.1"/>
    </source>
</evidence>
<sequence>MGTLAQRHVSCPAPSGAAPGDESRGTRHHPSHVGQKTKQIQEHQSMVRGHHHETTLGRPRHRRLAARETEAAFYDPYNDWAAIDFSPNDLMNTAHELKKETLRLAISRQDILITSQIGSLIQKKKSATCSADSEMADSDRYYDTGSAVNSRSSSFSSGPVVSEGPIRTRGCTKEPEVFVVILRAA</sequence>
<accession>A0AAV4Y763</accession>
<feature type="region of interest" description="Disordered" evidence="1">
    <location>
        <begin position="147"/>
        <end position="167"/>
    </location>
</feature>
<gene>
    <name evidence="2" type="primary">X975_25775</name>
    <name evidence="2" type="ORF">CEXT_163051</name>
</gene>
<dbReference type="AlphaFoldDB" id="A0AAV4Y763"/>
<dbReference type="EMBL" id="BPLR01018932">
    <property type="protein sequence ID" value="GIZ03286.1"/>
    <property type="molecule type" value="Genomic_DNA"/>
</dbReference>
<evidence type="ECO:0000256" key="1">
    <source>
        <dbReference type="SAM" id="MobiDB-lite"/>
    </source>
</evidence>
<protein>
    <submittedName>
        <fullName evidence="2">Uncharacterized protein</fullName>
    </submittedName>
</protein>
<name>A0AAV4Y763_CAEEX</name>
<keyword evidence="3" id="KW-1185">Reference proteome</keyword>
<feature type="compositionally biased region" description="Low complexity" evidence="1">
    <location>
        <begin position="147"/>
        <end position="164"/>
    </location>
</feature>
<evidence type="ECO:0000313" key="3">
    <source>
        <dbReference type="Proteomes" id="UP001054945"/>
    </source>
</evidence>
<comment type="caution">
    <text evidence="2">The sequence shown here is derived from an EMBL/GenBank/DDBJ whole genome shotgun (WGS) entry which is preliminary data.</text>
</comment>
<feature type="compositionally biased region" description="Polar residues" evidence="1">
    <location>
        <begin position="34"/>
        <end position="44"/>
    </location>
</feature>
<reference evidence="2 3" key="1">
    <citation type="submission" date="2021-06" db="EMBL/GenBank/DDBJ databases">
        <title>Caerostris extrusa draft genome.</title>
        <authorList>
            <person name="Kono N."/>
            <person name="Arakawa K."/>
        </authorList>
    </citation>
    <scope>NUCLEOTIDE SEQUENCE [LARGE SCALE GENOMIC DNA]</scope>
</reference>
<feature type="region of interest" description="Disordered" evidence="1">
    <location>
        <begin position="1"/>
        <end position="60"/>
    </location>
</feature>
<proteinExistence type="predicted"/>
<organism evidence="2 3">
    <name type="scientific">Caerostris extrusa</name>
    <name type="common">Bark spider</name>
    <name type="synonym">Caerostris bankana</name>
    <dbReference type="NCBI Taxonomy" id="172846"/>
    <lineage>
        <taxon>Eukaryota</taxon>
        <taxon>Metazoa</taxon>
        <taxon>Ecdysozoa</taxon>
        <taxon>Arthropoda</taxon>
        <taxon>Chelicerata</taxon>
        <taxon>Arachnida</taxon>
        <taxon>Araneae</taxon>
        <taxon>Araneomorphae</taxon>
        <taxon>Entelegynae</taxon>
        <taxon>Araneoidea</taxon>
        <taxon>Araneidae</taxon>
        <taxon>Caerostris</taxon>
    </lineage>
</organism>